<dbReference type="RefSeq" id="XP_018290063.1">
    <property type="nucleotide sequence ID" value="XM_018429054.1"/>
</dbReference>
<protein>
    <submittedName>
        <fullName evidence="1">Uncharacterized protein</fullName>
    </submittedName>
</protein>
<proteinExistence type="predicted"/>
<dbReference type="GeneID" id="28989960"/>
<reference evidence="2" key="1">
    <citation type="submission" date="2015-06" db="EMBL/GenBank/DDBJ databases">
        <title>Expansion of signal transduction pathways in fungi by whole-genome duplication.</title>
        <authorList>
            <consortium name="DOE Joint Genome Institute"/>
            <person name="Corrochano L.M."/>
            <person name="Kuo A."/>
            <person name="Marcet-Houben M."/>
            <person name="Polaino S."/>
            <person name="Salamov A."/>
            <person name="Villalobos J.M."/>
            <person name="Alvarez M.I."/>
            <person name="Avalos J."/>
            <person name="Benito E.P."/>
            <person name="Benoit I."/>
            <person name="Burger G."/>
            <person name="Camino L.P."/>
            <person name="Canovas D."/>
            <person name="Cerda-Olmedo E."/>
            <person name="Cheng J.-F."/>
            <person name="Dominguez A."/>
            <person name="Elias M."/>
            <person name="Eslava A.P."/>
            <person name="Glaser F."/>
            <person name="Grimwood J."/>
            <person name="Gutierrez G."/>
            <person name="Heitman J."/>
            <person name="Henrissat B."/>
            <person name="Iturriaga E.A."/>
            <person name="Lang B.F."/>
            <person name="Lavin J.L."/>
            <person name="Lee S."/>
            <person name="Li W."/>
            <person name="Lindquist E."/>
            <person name="Lopez-Garcia S."/>
            <person name="Luque E.M."/>
            <person name="Marcos A.T."/>
            <person name="Martin J."/>
            <person name="McCluskey K."/>
            <person name="Medina H.R."/>
            <person name="Miralles-Duran A."/>
            <person name="Miyazaki A."/>
            <person name="Munoz-Torres E."/>
            <person name="Oguiza J.A."/>
            <person name="Ohm R."/>
            <person name="Olmedo M."/>
            <person name="Orejas M."/>
            <person name="Ortiz-Castellanos L."/>
            <person name="Pisabarro A.G."/>
            <person name="Rodriguez-Romero J."/>
            <person name="Ruiz-Herrera J."/>
            <person name="Ruiz-Vazquez R."/>
            <person name="Sanz C."/>
            <person name="Schackwitz W."/>
            <person name="Schmutz J."/>
            <person name="Shahriari M."/>
            <person name="Shelest E."/>
            <person name="Silva-Franco F."/>
            <person name="Soanes D."/>
            <person name="Syed K."/>
            <person name="Tagua V.G."/>
            <person name="Talbot N.J."/>
            <person name="Thon M."/>
            <person name="De vries R.P."/>
            <person name="Wiebenga A."/>
            <person name="Yadav J.S."/>
            <person name="Braun E.L."/>
            <person name="Baker S."/>
            <person name="Garre V."/>
            <person name="Horwitz B."/>
            <person name="Torres-Martinez S."/>
            <person name="Idnurm A."/>
            <person name="Herrera-Estrella A."/>
            <person name="Gabaldon T."/>
            <person name="Grigoriev I.V."/>
        </authorList>
    </citation>
    <scope>NUCLEOTIDE SEQUENCE [LARGE SCALE GENOMIC DNA]</scope>
    <source>
        <strain evidence="2">NRRL 1555(-)</strain>
    </source>
</reference>
<dbReference type="EMBL" id="KV440984">
    <property type="protein sequence ID" value="OAD72023.1"/>
    <property type="molecule type" value="Genomic_DNA"/>
</dbReference>
<accession>A0A162U390</accession>
<dbReference type="InParanoid" id="A0A162U390"/>
<evidence type="ECO:0000313" key="2">
    <source>
        <dbReference type="Proteomes" id="UP000077315"/>
    </source>
</evidence>
<sequence>MSCHMRFCDSYLTTPNAPFLFRVCITKLCWMVSFSLLGCLPACIFSRRKATLLLFGIGDPSHLLTQTLRSSFVFLTLV</sequence>
<dbReference type="AlphaFoldDB" id="A0A162U390"/>
<dbReference type="Proteomes" id="UP000077315">
    <property type="component" value="Unassembled WGS sequence"/>
</dbReference>
<dbReference type="VEuPathDB" id="FungiDB:PHYBLDRAFT_125636"/>
<evidence type="ECO:0000313" key="1">
    <source>
        <dbReference type="EMBL" id="OAD72023.1"/>
    </source>
</evidence>
<gene>
    <name evidence="1" type="ORF">PHYBLDRAFT_125636</name>
</gene>
<organism evidence="1 2">
    <name type="scientific">Phycomyces blakesleeanus (strain ATCC 8743b / DSM 1359 / FGSC 10004 / NBRC 33097 / NRRL 1555)</name>
    <dbReference type="NCBI Taxonomy" id="763407"/>
    <lineage>
        <taxon>Eukaryota</taxon>
        <taxon>Fungi</taxon>
        <taxon>Fungi incertae sedis</taxon>
        <taxon>Mucoromycota</taxon>
        <taxon>Mucoromycotina</taxon>
        <taxon>Mucoromycetes</taxon>
        <taxon>Mucorales</taxon>
        <taxon>Phycomycetaceae</taxon>
        <taxon>Phycomyces</taxon>
    </lineage>
</organism>
<name>A0A162U390_PHYB8</name>
<keyword evidence="2" id="KW-1185">Reference proteome</keyword>